<evidence type="ECO:0000313" key="5">
    <source>
        <dbReference type="Proteomes" id="UP001161064"/>
    </source>
</evidence>
<keyword evidence="1" id="KW-0175">Coiled coil</keyword>
<keyword evidence="5" id="KW-1185">Reference proteome</keyword>
<reference evidence="4" key="2">
    <citation type="journal article" date="2023" name="ISME Commun">
        <title>Characterization of a bloom-associated alphaproteobacterial lineage, 'Candidatus Phycosocius': insights into freshwater algal-bacterial interactions.</title>
        <authorList>
            <person name="Tanabe Y."/>
            <person name="Yamaguchi H."/>
            <person name="Yoshida M."/>
            <person name="Kai A."/>
            <person name="Okazaki Y."/>
        </authorList>
    </citation>
    <scope>NUCLEOTIDE SEQUENCE</scope>
    <source>
        <strain evidence="4">BOTRYCO-1</strain>
    </source>
</reference>
<evidence type="ECO:0000256" key="1">
    <source>
        <dbReference type="SAM" id="Coils"/>
    </source>
</evidence>
<feature type="domain" description="PHB accumulation regulatory" evidence="2">
    <location>
        <begin position="76"/>
        <end position="114"/>
    </location>
</feature>
<dbReference type="Proteomes" id="UP001161064">
    <property type="component" value="Unassembled WGS sequence"/>
</dbReference>
<dbReference type="InterPro" id="IPR012909">
    <property type="entry name" value="PHA_DNA-bd_N"/>
</dbReference>
<dbReference type="InterPro" id="IPR010134">
    <property type="entry name" value="PHA_reg_PhaR"/>
</dbReference>
<evidence type="ECO:0000259" key="2">
    <source>
        <dbReference type="Pfam" id="PF05233"/>
    </source>
</evidence>
<comment type="caution">
    <text evidence="4">The sequence shown here is derived from an EMBL/GenBank/DDBJ whole genome shotgun (WGS) entry which is preliminary data.</text>
</comment>
<feature type="coiled-coil region" evidence="1">
    <location>
        <begin position="167"/>
        <end position="194"/>
    </location>
</feature>
<evidence type="ECO:0000313" key="4">
    <source>
        <dbReference type="EMBL" id="GIU66245.1"/>
    </source>
</evidence>
<feature type="domain" description="PHA accumulation regulator DNA-binding N-terminal" evidence="3">
    <location>
        <begin position="12"/>
        <end position="71"/>
    </location>
</feature>
<dbReference type="EMBL" id="BPFZ01000002">
    <property type="protein sequence ID" value="GIU66245.1"/>
    <property type="molecule type" value="Genomic_DNA"/>
</dbReference>
<reference evidence="4" key="1">
    <citation type="submission" date="2021-05" db="EMBL/GenBank/DDBJ databases">
        <authorList>
            <person name="Tanabe Y."/>
        </authorList>
    </citation>
    <scope>NUCLEOTIDE SEQUENCE</scope>
    <source>
        <strain evidence="4">BOTRYCO-1</strain>
    </source>
</reference>
<dbReference type="InterPro" id="IPR007897">
    <property type="entry name" value="PHB_accumulat"/>
</dbReference>
<dbReference type="RefSeq" id="WP_284358731.1">
    <property type="nucleotide sequence ID" value="NZ_BPFZ01000002.1"/>
</dbReference>
<organism evidence="4 5">
    <name type="scientific">Candidatus Phycosocius spiralis</name>
    <dbReference type="NCBI Taxonomy" id="2815099"/>
    <lineage>
        <taxon>Bacteria</taxon>
        <taxon>Pseudomonadati</taxon>
        <taxon>Pseudomonadota</taxon>
        <taxon>Alphaproteobacteria</taxon>
        <taxon>Caulobacterales</taxon>
        <taxon>Caulobacterales incertae sedis</taxon>
        <taxon>Candidatus Phycosocius</taxon>
    </lineage>
</organism>
<dbReference type="Pfam" id="PF07879">
    <property type="entry name" value="PHB_acc_N"/>
    <property type="match status" value="1"/>
</dbReference>
<proteinExistence type="predicted"/>
<accession>A0ABQ4PTJ2</accession>
<dbReference type="NCBIfam" id="TIGR01848">
    <property type="entry name" value="PHA_reg_PhaR"/>
    <property type="match status" value="1"/>
</dbReference>
<protein>
    <submittedName>
        <fullName evidence="4">Polyhydroxyalkanoate synthesis repressor PhaR</fullName>
    </submittedName>
</protein>
<sequence>MSETKLAKPVVTIKKYANRRLYNTATSAYVTLEHLAQMVRDGVDFVVFDAKSNEDITRFILTQIILEAESSGNNLLPVGFLRDIIRCYGDSVQGFLPSYLDLAMKSFTDSREHFSKSLNGGFDLAGPVEFFQQAVRTNMSMMAEAARTFTGVVVPTVLHGKSKAALRQETAQELVAMRAQMEAMQARLDKLDGSTK</sequence>
<evidence type="ECO:0000259" key="3">
    <source>
        <dbReference type="Pfam" id="PF07879"/>
    </source>
</evidence>
<gene>
    <name evidence="4" type="ORF">PsB1_0399</name>
</gene>
<name>A0ABQ4PTJ2_9PROT</name>
<dbReference type="Pfam" id="PF05233">
    <property type="entry name" value="PHB_acc"/>
    <property type="match status" value="1"/>
</dbReference>